<reference evidence="1 2" key="1">
    <citation type="submission" date="2023-03" db="EMBL/GenBank/DDBJ databases">
        <authorList>
            <person name="Kaur S."/>
            <person name="Espinosa-Saiz D."/>
            <person name="Velazquez E."/>
            <person name="Menendez E."/>
            <person name="diCenzo G.C."/>
        </authorList>
    </citation>
    <scope>NUCLEOTIDE SEQUENCE [LARGE SCALE GENOMIC DNA]</scope>
    <source>
        <strain evidence="1 2">LMG 24692</strain>
    </source>
</reference>
<proteinExistence type="predicted"/>
<keyword evidence="2" id="KW-1185">Reference proteome</keyword>
<dbReference type="Proteomes" id="UP001229355">
    <property type="component" value="Chromosome 2"/>
</dbReference>
<name>A0ABY8DJ58_9HYPH</name>
<sequence>MTRKRRQGFGSHSSDNLILKTDYIAGQLGLSVSDFERYRHLGMIVASVDCGVDGQTGISRVKCRLGNRVWEALVNEEGTVVHETTTFLRGKLARPKPDRQLSSLKTNTLSLWFGICFRAQASPCSRRPVWNRVEQGVSRNANCDLSIDPATAGIPE</sequence>
<gene>
    <name evidence="1" type="ORF">PZN02_004522</name>
</gene>
<evidence type="ECO:0000313" key="1">
    <source>
        <dbReference type="EMBL" id="WEX90939.1"/>
    </source>
</evidence>
<protein>
    <submittedName>
        <fullName evidence="1">DUF6522 family protein</fullName>
    </submittedName>
</protein>
<dbReference type="EMBL" id="CP120374">
    <property type="protein sequence ID" value="WEX90939.1"/>
    <property type="molecule type" value="Genomic_DNA"/>
</dbReference>
<evidence type="ECO:0000313" key="2">
    <source>
        <dbReference type="Proteomes" id="UP001229355"/>
    </source>
</evidence>
<organism evidence="1 2">
    <name type="scientific">Sinorhizobium garamanticum</name>
    <dbReference type="NCBI Taxonomy" id="680247"/>
    <lineage>
        <taxon>Bacteria</taxon>
        <taxon>Pseudomonadati</taxon>
        <taxon>Pseudomonadota</taxon>
        <taxon>Alphaproteobacteria</taxon>
        <taxon>Hyphomicrobiales</taxon>
        <taxon>Rhizobiaceae</taxon>
        <taxon>Sinorhizobium/Ensifer group</taxon>
        <taxon>Sinorhizobium</taxon>
    </lineage>
</organism>
<accession>A0ABY8DJ58</accession>
<dbReference type="RefSeq" id="WP_280662901.1">
    <property type="nucleotide sequence ID" value="NZ_CP120374.1"/>
</dbReference>